<sequence>MTFDDFEINIGSDFERQFTCIPSVNVFKIPPLNQADGYRCTGWEGHQLWTGRLRVLAKGTIARVVLDDPNTQQVFAECPLNHPNAVEPVVDSSRYFVLRVVNGQRHAFIGMGMKERNEAFDFKLACEDAIKYVKDFETQQNQPQTGPVPIQSSGHDYSLQAGQKISINIPGGQQTRKKRTVQGGGFKL</sequence>
<dbReference type="Proteomes" id="UP000179807">
    <property type="component" value="Unassembled WGS sequence"/>
</dbReference>
<feature type="region of interest" description="Disordered" evidence="1">
    <location>
        <begin position="166"/>
        <end position="188"/>
    </location>
</feature>
<dbReference type="CDD" id="cd13228">
    <property type="entry name" value="PHear_NECAP"/>
    <property type="match status" value="1"/>
</dbReference>
<gene>
    <name evidence="3" type="ORF">TRFO_40481</name>
</gene>
<dbReference type="PANTHER" id="PTHR12847">
    <property type="entry name" value="ATP-BINDING CASSETTE ABC TRANSPORTER-RELATED"/>
    <property type="match status" value="1"/>
</dbReference>
<reference evidence="3" key="1">
    <citation type="submission" date="2016-10" db="EMBL/GenBank/DDBJ databases">
        <authorList>
            <person name="Benchimol M."/>
            <person name="Almeida L.G."/>
            <person name="Vasconcelos A.T."/>
            <person name="Perreira-Neves A."/>
            <person name="Rosa I.A."/>
            <person name="Tasca T."/>
            <person name="Bogo M.R."/>
            <person name="de Souza W."/>
        </authorList>
    </citation>
    <scope>NUCLEOTIDE SEQUENCE [LARGE SCALE GENOMIC DNA]</scope>
    <source>
        <strain evidence="3">K</strain>
    </source>
</reference>
<dbReference type="Pfam" id="PF07933">
    <property type="entry name" value="DUF1681"/>
    <property type="match status" value="1"/>
</dbReference>
<feature type="domain" description="NECAP PHear" evidence="2">
    <location>
        <begin position="15"/>
        <end position="169"/>
    </location>
</feature>
<dbReference type="InterPro" id="IPR011993">
    <property type="entry name" value="PH-like_dom_sf"/>
</dbReference>
<organism evidence="3 4">
    <name type="scientific">Tritrichomonas foetus</name>
    <dbReference type="NCBI Taxonomy" id="1144522"/>
    <lineage>
        <taxon>Eukaryota</taxon>
        <taxon>Metamonada</taxon>
        <taxon>Parabasalia</taxon>
        <taxon>Tritrichomonadida</taxon>
        <taxon>Tritrichomonadidae</taxon>
        <taxon>Tritrichomonas</taxon>
    </lineage>
</organism>
<dbReference type="RefSeq" id="XP_068346368.1">
    <property type="nucleotide sequence ID" value="XM_068513229.1"/>
</dbReference>
<dbReference type="Gene3D" id="2.30.29.30">
    <property type="entry name" value="Pleckstrin-homology domain (PH domain)/Phosphotyrosine-binding domain (PTB)"/>
    <property type="match status" value="1"/>
</dbReference>
<dbReference type="AlphaFoldDB" id="A0A1J4J502"/>
<evidence type="ECO:0000259" key="2">
    <source>
        <dbReference type="Pfam" id="PF07933"/>
    </source>
</evidence>
<accession>A0A1J4J502</accession>
<keyword evidence="4" id="KW-1185">Reference proteome</keyword>
<name>A0A1J4J502_9EUKA</name>
<dbReference type="OrthoDB" id="10265489at2759"/>
<evidence type="ECO:0000256" key="1">
    <source>
        <dbReference type="SAM" id="MobiDB-lite"/>
    </source>
</evidence>
<dbReference type="SUPFAM" id="SSF50729">
    <property type="entry name" value="PH domain-like"/>
    <property type="match status" value="1"/>
</dbReference>
<evidence type="ECO:0000313" key="4">
    <source>
        <dbReference type="Proteomes" id="UP000179807"/>
    </source>
</evidence>
<dbReference type="InterPro" id="IPR012466">
    <property type="entry name" value="NECAP_PHear"/>
</dbReference>
<dbReference type="PANTHER" id="PTHR12847:SF9">
    <property type="entry name" value="NECAP-LIKE PROTEIN CG9132"/>
    <property type="match status" value="1"/>
</dbReference>
<dbReference type="VEuPathDB" id="TrichDB:TRFO_40481"/>
<dbReference type="GO" id="GO:0006897">
    <property type="term" value="P:endocytosis"/>
    <property type="evidence" value="ECO:0007669"/>
    <property type="project" value="InterPro"/>
</dbReference>
<dbReference type="GeneID" id="94847933"/>
<evidence type="ECO:0000313" key="3">
    <source>
        <dbReference type="EMBL" id="OHS93231.1"/>
    </source>
</evidence>
<dbReference type="EMBL" id="MLAK01001422">
    <property type="protein sequence ID" value="OHS93231.1"/>
    <property type="molecule type" value="Genomic_DNA"/>
</dbReference>
<dbReference type="GO" id="GO:0030125">
    <property type="term" value="C:clathrin vesicle coat"/>
    <property type="evidence" value="ECO:0007669"/>
    <property type="project" value="TreeGrafter"/>
</dbReference>
<proteinExistence type="predicted"/>
<comment type="caution">
    <text evidence="3">The sequence shown here is derived from an EMBL/GenBank/DDBJ whole genome shotgun (WGS) entry which is preliminary data.</text>
</comment>
<protein>
    <recommendedName>
        <fullName evidence="2">NECAP PHear domain-containing protein</fullName>
    </recommendedName>
</protein>